<proteinExistence type="inferred from homology"/>
<feature type="domain" description="HTH lysR-type" evidence="5">
    <location>
        <begin position="2"/>
        <end position="59"/>
    </location>
</feature>
<evidence type="ECO:0000256" key="4">
    <source>
        <dbReference type="ARBA" id="ARBA00023163"/>
    </source>
</evidence>
<dbReference type="PRINTS" id="PR00039">
    <property type="entry name" value="HTHLYSR"/>
</dbReference>
<dbReference type="PROSITE" id="PS50931">
    <property type="entry name" value="HTH_LYSR"/>
    <property type="match status" value="1"/>
</dbReference>
<dbReference type="FunFam" id="1.10.10.10:FF:000001">
    <property type="entry name" value="LysR family transcriptional regulator"/>
    <property type="match status" value="1"/>
</dbReference>
<dbReference type="Gene3D" id="3.40.190.10">
    <property type="entry name" value="Periplasmic binding protein-like II"/>
    <property type="match status" value="2"/>
</dbReference>
<dbReference type="GO" id="GO:0032993">
    <property type="term" value="C:protein-DNA complex"/>
    <property type="evidence" value="ECO:0007669"/>
    <property type="project" value="TreeGrafter"/>
</dbReference>
<gene>
    <name evidence="6" type="ORF">POF50_018100</name>
</gene>
<keyword evidence="2" id="KW-0805">Transcription regulation</keyword>
<dbReference type="GO" id="GO:0003700">
    <property type="term" value="F:DNA-binding transcription factor activity"/>
    <property type="evidence" value="ECO:0007669"/>
    <property type="project" value="InterPro"/>
</dbReference>
<dbReference type="SUPFAM" id="SSF53850">
    <property type="entry name" value="Periplasmic binding protein-like II"/>
    <property type="match status" value="1"/>
</dbReference>
<evidence type="ECO:0000256" key="2">
    <source>
        <dbReference type="ARBA" id="ARBA00023015"/>
    </source>
</evidence>
<sequence length="303" mass="32765">MFTLEQLEGFVAVADELHFGRAAARLSMTQPPLSRRIKLLEDEVGVRLLDRSHRSVKLTPAGRLFLADARQLLRQSHEAALSARRALSGESGVVAVGFTATTAYSFLERVLVALGRERPQIELVLREMVTAAQLETLMSGALDIGMIRPPAGGADLADVPLYQEPLLAALPAGHRFADRDRPPTIGEFHGEPLVMYSPSEARYFHDVLVSAFRSAGAAPRYVQYLSQVHSILALVKAGLGVALVPAAAASLHYEGVCLRGISGMEPYPVELHLSWHRANDNPALAAVRSVIRREAARVAVAGT</sequence>
<dbReference type="GO" id="GO:0003677">
    <property type="term" value="F:DNA binding"/>
    <property type="evidence" value="ECO:0007669"/>
    <property type="project" value="UniProtKB-KW"/>
</dbReference>
<evidence type="ECO:0000256" key="1">
    <source>
        <dbReference type="ARBA" id="ARBA00009437"/>
    </source>
</evidence>
<protein>
    <submittedName>
        <fullName evidence="6">LysR family transcriptional regulator</fullName>
    </submittedName>
</protein>
<dbReference type="Pfam" id="PF00126">
    <property type="entry name" value="HTH_1"/>
    <property type="match status" value="1"/>
</dbReference>
<dbReference type="InterPro" id="IPR000847">
    <property type="entry name" value="LysR_HTH_N"/>
</dbReference>
<keyword evidence="4" id="KW-0804">Transcription</keyword>
<dbReference type="Gene3D" id="1.10.10.10">
    <property type="entry name" value="Winged helix-like DNA-binding domain superfamily/Winged helix DNA-binding domain"/>
    <property type="match status" value="1"/>
</dbReference>
<name>A0AA90K9T4_9ACTN</name>
<reference evidence="6" key="1">
    <citation type="submission" date="2023-05" db="EMBL/GenBank/DDBJ databases">
        <title>Streptantibioticus silvisoli sp. nov., acidotolerant actinomycetes 1 from pine litter.</title>
        <authorList>
            <person name="Swiecimska M."/>
            <person name="Golinska P."/>
            <person name="Sangal V."/>
            <person name="Wachnowicz B."/>
            <person name="Goodfellow M."/>
        </authorList>
    </citation>
    <scope>NUCLEOTIDE SEQUENCE</scope>
    <source>
        <strain evidence="6">SL13</strain>
    </source>
</reference>
<dbReference type="InterPro" id="IPR036390">
    <property type="entry name" value="WH_DNA-bd_sf"/>
</dbReference>
<organism evidence="6">
    <name type="scientific">Streptantibioticus silvisoli</name>
    <dbReference type="NCBI Taxonomy" id="2705255"/>
    <lineage>
        <taxon>Bacteria</taxon>
        <taxon>Bacillati</taxon>
        <taxon>Actinomycetota</taxon>
        <taxon>Actinomycetes</taxon>
        <taxon>Kitasatosporales</taxon>
        <taxon>Streptomycetaceae</taxon>
        <taxon>Streptantibioticus</taxon>
    </lineage>
</organism>
<dbReference type="InterPro" id="IPR005119">
    <property type="entry name" value="LysR_subst-bd"/>
</dbReference>
<dbReference type="SUPFAM" id="SSF46785">
    <property type="entry name" value="Winged helix' DNA-binding domain"/>
    <property type="match status" value="1"/>
</dbReference>
<dbReference type="RefSeq" id="WP_271316031.1">
    <property type="nucleotide sequence ID" value="NZ_JABXJJ020000021.1"/>
</dbReference>
<dbReference type="InterPro" id="IPR036388">
    <property type="entry name" value="WH-like_DNA-bd_sf"/>
</dbReference>
<dbReference type="PANTHER" id="PTHR30346:SF0">
    <property type="entry name" value="HCA OPERON TRANSCRIPTIONAL ACTIVATOR HCAR"/>
    <property type="match status" value="1"/>
</dbReference>
<comment type="similarity">
    <text evidence="1">Belongs to the LysR transcriptional regulatory family.</text>
</comment>
<dbReference type="PANTHER" id="PTHR30346">
    <property type="entry name" value="TRANSCRIPTIONAL DUAL REGULATOR HCAR-RELATED"/>
    <property type="match status" value="1"/>
</dbReference>
<evidence type="ECO:0000256" key="3">
    <source>
        <dbReference type="ARBA" id="ARBA00023125"/>
    </source>
</evidence>
<comment type="caution">
    <text evidence="6">The sequence shown here is derived from an EMBL/GenBank/DDBJ whole genome shotgun (WGS) entry which is preliminary data.</text>
</comment>
<keyword evidence="3" id="KW-0238">DNA-binding</keyword>
<evidence type="ECO:0000259" key="5">
    <source>
        <dbReference type="PROSITE" id="PS50931"/>
    </source>
</evidence>
<dbReference type="EMBL" id="JABXJJ020000021">
    <property type="protein sequence ID" value="MDI5971232.1"/>
    <property type="molecule type" value="Genomic_DNA"/>
</dbReference>
<accession>A0AA90K9T4</accession>
<dbReference type="Pfam" id="PF03466">
    <property type="entry name" value="LysR_substrate"/>
    <property type="match status" value="1"/>
</dbReference>
<evidence type="ECO:0000313" key="6">
    <source>
        <dbReference type="EMBL" id="MDI5971232.1"/>
    </source>
</evidence>
<dbReference type="AlphaFoldDB" id="A0AA90K9T4"/>